<protein>
    <submittedName>
        <fullName evidence="1">Uncharacterized protein</fullName>
    </submittedName>
</protein>
<dbReference type="AlphaFoldDB" id="A0A8S9MGF7"/>
<proteinExistence type="predicted"/>
<name>A0A8S9MGF7_BRACR</name>
<gene>
    <name evidence="1" type="ORF">F2Q68_00039742</name>
</gene>
<accession>A0A8S9MGF7</accession>
<evidence type="ECO:0000313" key="2">
    <source>
        <dbReference type="Proteomes" id="UP000712281"/>
    </source>
</evidence>
<sequence>MGKVKLSGNKAFRRSSENRAKTLVKVLVSAKDLSILLYAMSDGVCTGPIFIADTPFRHA</sequence>
<organism evidence="1 2">
    <name type="scientific">Brassica cretica</name>
    <name type="common">Mustard</name>
    <dbReference type="NCBI Taxonomy" id="69181"/>
    <lineage>
        <taxon>Eukaryota</taxon>
        <taxon>Viridiplantae</taxon>
        <taxon>Streptophyta</taxon>
        <taxon>Embryophyta</taxon>
        <taxon>Tracheophyta</taxon>
        <taxon>Spermatophyta</taxon>
        <taxon>Magnoliopsida</taxon>
        <taxon>eudicotyledons</taxon>
        <taxon>Gunneridae</taxon>
        <taxon>Pentapetalae</taxon>
        <taxon>rosids</taxon>
        <taxon>malvids</taxon>
        <taxon>Brassicales</taxon>
        <taxon>Brassicaceae</taxon>
        <taxon>Brassiceae</taxon>
        <taxon>Brassica</taxon>
    </lineage>
</organism>
<dbReference type="Proteomes" id="UP000712281">
    <property type="component" value="Unassembled WGS sequence"/>
</dbReference>
<reference evidence="1" key="1">
    <citation type="submission" date="2019-12" db="EMBL/GenBank/DDBJ databases">
        <title>Genome sequencing and annotation of Brassica cretica.</title>
        <authorList>
            <person name="Studholme D.J."/>
            <person name="Sarris P.F."/>
        </authorList>
    </citation>
    <scope>NUCLEOTIDE SEQUENCE</scope>
    <source>
        <strain evidence="1">PFS-001/15</strain>
        <tissue evidence="1">Leaf</tissue>
    </source>
</reference>
<dbReference type="EMBL" id="QGKW02000007">
    <property type="protein sequence ID" value="KAF2617318.1"/>
    <property type="molecule type" value="Genomic_DNA"/>
</dbReference>
<evidence type="ECO:0000313" key="1">
    <source>
        <dbReference type="EMBL" id="KAF2617318.1"/>
    </source>
</evidence>
<comment type="caution">
    <text evidence="1">The sequence shown here is derived from an EMBL/GenBank/DDBJ whole genome shotgun (WGS) entry which is preliminary data.</text>
</comment>